<dbReference type="EMBL" id="AP014946">
    <property type="protein sequence ID" value="BAT57637.1"/>
    <property type="molecule type" value="Genomic_DNA"/>
</dbReference>
<keyword evidence="1" id="KW-0805">Transcription regulation</keyword>
<dbReference type="Gene3D" id="1.10.10.10">
    <property type="entry name" value="Winged helix-like DNA-binding domain superfamily/Winged helix DNA-binding domain"/>
    <property type="match status" value="1"/>
</dbReference>
<dbReference type="Pfam" id="PF07729">
    <property type="entry name" value="FCD"/>
    <property type="match status" value="1"/>
</dbReference>
<dbReference type="SUPFAM" id="SSF46785">
    <property type="entry name" value="Winged helix' DNA-binding domain"/>
    <property type="match status" value="1"/>
</dbReference>
<evidence type="ECO:0000313" key="6">
    <source>
        <dbReference type="EMBL" id="BAT57637.1"/>
    </source>
</evidence>
<keyword evidence="2" id="KW-0238">DNA-binding</keyword>
<name>A0A0S3PNX5_9BRAD</name>
<dbReference type="SMART" id="SM00895">
    <property type="entry name" value="FCD"/>
    <property type="match status" value="1"/>
</dbReference>
<protein>
    <submittedName>
        <fullName evidence="6">HTH-type transcriptional regulator LutR</fullName>
    </submittedName>
</protein>
<dbReference type="Proteomes" id="UP000236884">
    <property type="component" value="Chromosome"/>
</dbReference>
<dbReference type="KEGG" id="vgo:GJW-30_1_00144"/>
<proteinExistence type="predicted"/>
<dbReference type="CDD" id="cd07377">
    <property type="entry name" value="WHTH_GntR"/>
    <property type="match status" value="1"/>
</dbReference>
<dbReference type="InterPro" id="IPR011711">
    <property type="entry name" value="GntR_C"/>
</dbReference>
<dbReference type="AlphaFoldDB" id="A0A0S3PNX5"/>
<accession>A0A0S3PNX5</accession>
<organism evidence="6 7">
    <name type="scientific">Variibacter gotjawalensis</name>
    <dbReference type="NCBI Taxonomy" id="1333996"/>
    <lineage>
        <taxon>Bacteria</taxon>
        <taxon>Pseudomonadati</taxon>
        <taxon>Pseudomonadota</taxon>
        <taxon>Alphaproteobacteria</taxon>
        <taxon>Hyphomicrobiales</taxon>
        <taxon>Nitrobacteraceae</taxon>
        <taxon>Variibacter</taxon>
    </lineage>
</organism>
<feature type="region of interest" description="Disordered" evidence="4">
    <location>
        <begin position="1"/>
        <end position="23"/>
    </location>
</feature>
<dbReference type="PROSITE" id="PS50949">
    <property type="entry name" value="HTH_GNTR"/>
    <property type="match status" value="1"/>
</dbReference>
<dbReference type="InterPro" id="IPR036388">
    <property type="entry name" value="WH-like_DNA-bd_sf"/>
</dbReference>
<dbReference type="SUPFAM" id="SSF48008">
    <property type="entry name" value="GntR ligand-binding domain-like"/>
    <property type="match status" value="1"/>
</dbReference>
<dbReference type="RefSeq" id="WP_245408606.1">
    <property type="nucleotide sequence ID" value="NZ_AP014946.1"/>
</dbReference>
<dbReference type="PRINTS" id="PR00035">
    <property type="entry name" value="HTHGNTR"/>
</dbReference>
<dbReference type="SMART" id="SM00345">
    <property type="entry name" value="HTH_GNTR"/>
    <property type="match status" value="1"/>
</dbReference>
<evidence type="ECO:0000313" key="7">
    <source>
        <dbReference type="Proteomes" id="UP000236884"/>
    </source>
</evidence>
<keyword evidence="7" id="KW-1185">Reference proteome</keyword>
<dbReference type="GO" id="GO:0003700">
    <property type="term" value="F:DNA-binding transcription factor activity"/>
    <property type="evidence" value="ECO:0007669"/>
    <property type="project" value="InterPro"/>
</dbReference>
<dbReference type="InterPro" id="IPR008920">
    <property type="entry name" value="TF_FadR/GntR_C"/>
</dbReference>
<evidence type="ECO:0000256" key="3">
    <source>
        <dbReference type="ARBA" id="ARBA00023163"/>
    </source>
</evidence>
<evidence type="ECO:0000256" key="1">
    <source>
        <dbReference type="ARBA" id="ARBA00023015"/>
    </source>
</evidence>
<keyword evidence="3" id="KW-0804">Transcription</keyword>
<feature type="domain" description="HTH gntR-type" evidence="5">
    <location>
        <begin position="23"/>
        <end position="91"/>
    </location>
</feature>
<gene>
    <name evidence="6" type="primary">lutR</name>
    <name evidence="6" type="ORF">GJW-30_1_00144</name>
</gene>
<dbReference type="PANTHER" id="PTHR43537">
    <property type="entry name" value="TRANSCRIPTIONAL REGULATOR, GNTR FAMILY"/>
    <property type="match status" value="1"/>
</dbReference>
<reference evidence="6 7" key="1">
    <citation type="submission" date="2015-08" db="EMBL/GenBank/DDBJ databases">
        <title>Investigation of the bacterial diversity of lava forest soil.</title>
        <authorList>
            <person name="Lee J.S."/>
        </authorList>
    </citation>
    <scope>NUCLEOTIDE SEQUENCE [LARGE SCALE GENOMIC DNA]</scope>
    <source>
        <strain evidence="6 7">GJW-30</strain>
    </source>
</reference>
<evidence type="ECO:0000256" key="4">
    <source>
        <dbReference type="SAM" id="MobiDB-lite"/>
    </source>
</evidence>
<evidence type="ECO:0000256" key="2">
    <source>
        <dbReference type="ARBA" id="ARBA00023125"/>
    </source>
</evidence>
<dbReference type="GO" id="GO:0003677">
    <property type="term" value="F:DNA binding"/>
    <property type="evidence" value="ECO:0007669"/>
    <property type="project" value="UniProtKB-KW"/>
</dbReference>
<dbReference type="InterPro" id="IPR036390">
    <property type="entry name" value="WH_DNA-bd_sf"/>
</dbReference>
<dbReference type="Pfam" id="PF00392">
    <property type="entry name" value="GntR"/>
    <property type="match status" value="1"/>
</dbReference>
<dbReference type="Gene3D" id="1.20.120.530">
    <property type="entry name" value="GntR ligand-binding domain-like"/>
    <property type="match status" value="1"/>
</dbReference>
<dbReference type="PANTHER" id="PTHR43537:SF5">
    <property type="entry name" value="UXU OPERON TRANSCRIPTIONAL REGULATOR"/>
    <property type="match status" value="1"/>
</dbReference>
<dbReference type="InterPro" id="IPR000524">
    <property type="entry name" value="Tscrpt_reg_HTH_GntR"/>
</dbReference>
<sequence length="252" mass="27676">MTRLATNGAARRTPSLAPLSAPRSLTHEVVERLRSDIMNGKLPPGSRLPTEQEMIASLGVSRTVVREAVAALRAEGLVATRQGVGAFVADRANRMFRIETMDAKSINEVLEVMELRTGIEIEAAGLAAERATPESIQKIVEAYESIQAAMTRGESGIDEDFSFHCAIAEATGNPKFLHFLNYLGNFIIPRQTINLTSVASQRTAYLRTFQTEHGAILNAIKCKAVTQARAAMRQHLLNSRKRYSKLAGEKQR</sequence>
<evidence type="ECO:0000259" key="5">
    <source>
        <dbReference type="PROSITE" id="PS50949"/>
    </source>
</evidence>